<evidence type="ECO:0000256" key="7">
    <source>
        <dbReference type="SAM" id="MobiDB-lite"/>
    </source>
</evidence>
<evidence type="ECO:0000256" key="6">
    <source>
        <dbReference type="RuleBase" id="RU364048"/>
    </source>
</evidence>
<evidence type="ECO:0000256" key="5">
    <source>
        <dbReference type="PIRSR" id="PIRSR604294-1"/>
    </source>
</evidence>
<proteinExistence type="inferred from homology"/>
<feature type="compositionally biased region" description="Basic and acidic residues" evidence="7">
    <location>
        <begin position="1"/>
        <end position="10"/>
    </location>
</feature>
<keyword evidence="3 6" id="KW-0560">Oxidoreductase</keyword>
<keyword evidence="4 5" id="KW-0408">Iron</keyword>
<evidence type="ECO:0000313" key="9">
    <source>
        <dbReference type="Proteomes" id="UP000600449"/>
    </source>
</evidence>
<evidence type="ECO:0000256" key="3">
    <source>
        <dbReference type="ARBA" id="ARBA00023002"/>
    </source>
</evidence>
<sequence>MDATRRRTTSDDAASPDAAPYEAGFRSTDREVAQIELPVTGRLPDWLSGALLRVAPAQFEVGAQSYAHWFDGLARLHRFGVVDGRVRYASRFLRSEAFGEAKRQGRIVHAEFATDPCRSLFGRVQAILEPTITDNAVVSVNRIGGDMVALTETRLPVRFDPQTLETLGVHDWGSSVDGSVSTAHPHHDGERAYTYLISFGRRSAYHVHAVDEAGTEREIARIPVDRPSYMHSFGMSARRIVLAEFPFVVNPLRLYLSNEPFIRNYRWDPTRGTTFTVLDKETGALVGRWSAPPLFAFHHVNAVETEAGLEVDLVAYDDASVIDDLYLARLRGSTPVRAVGRLTRLTLPPGGGPVAMRTLSHTPIELPRIDYPNRQGRAYRYVWGNGQAGGDFLDSIVKLDLAGDPAANARVWREDGAWPGEPVLVRRPGSEAEDDGVLLSVVLDARAERSFLLVLDAATLEEVARAQAPEIVTFGFHGNFIGDPDAGPLHA</sequence>
<dbReference type="GO" id="GO:0010436">
    <property type="term" value="F:carotenoid dioxygenase activity"/>
    <property type="evidence" value="ECO:0007669"/>
    <property type="project" value="TreeGrafter"/>
</dbReference>
<feature type="compositionally biased region" description="Low complexity" evidence="7">
    <location>
        <begin position="11"/>
        <end position="20"/>
    </location>
</feature>
<gene>
    <name evidence="8" type="ORF">GCM10011322_46540</name>
</gene>
<dbReference type="Pfam" id="PF03055">
    <property type="entry name" value="RPE65"/>
    <property type="match status" value="1"/>
</dbReference>
<comment type="similarity">
    <text evidence="1 6">Belongs to the carotenoid oxygenase family.</text>
</comment>
<feature type="binding site" evidence="5">
    <location>
        <position position="184"/>
    </location>
    <ligand>
        <name>Fe cation</name>
        <dbReference type="ChEBI" id="CHEBI:24875"/>
        <note>catalytic</note>
    </ligand>
</feature>
<dbReference type="GO" id="GO:0016121">
    <property type="term" value="P:carotene catabolic process"/>
    <property type="evidence" value="ECO:0007669"/>
    <property type="project" value="TreeGrafter"/>
</dbReference>
<dbReference type="RefSeq" id="WP_188915682.1">
    <property type="nucleotide sequence ID" value="NZ_BMMF01000019.1"/>
</dbReference>
<evidence type="ECO:0000256" key="1">
    <source>
        <dbReference type="ARBA" id="ARBA00006787"/>
    </source>
</evidence>
<evidence type="ECO:0000256" key="2">
    <source>
        <dbReference type="ARBA" id="ARBA00022723"/>
    </source>
</evidence>
<keyword evidence="2 5" id="KW-0479">Metal-binding</keyword>
<dbReference type="PANTHER" id="PTHR10543:SF24">
    <property type="entry name" value="CAROTENOID ISOMEROOXYGENASE"/>
    <property type="match status" value="1"/>
</dbReference>
<dbReference type="GO" id="GO:0046872">
    <property type="term" value="F:metal ion binding"/>
    <property type="evidence" value="ECO:0007669"/>
    <property type="project" value="UniProtKB-KW"/>
</dbReference>
<feature type="binding site" evidence="5">
    <location>
        <position position="477"/>
    </location>
    <ligand>
        <name>Fe cation</name>
        <dbReference type="ChEBI" id="CHEBI:24875"/>
        <note>catalytic</note>
    </ligand>
</feature>
<evidence type="ECO:0000313" key="8">
    <source>
        <dbReference type="EMBL" id="GGK54435.1"/>
    </source>
</evidence>
<evidence type="ECO:0000256" key="4">
    <source>
        <dbReference type="ARBA" id="ARBA00023004"/>
    </source>
</evidence>
<accession>A0A917QK98</accession>
<dbReference type="EC" id="1.13.11.-" evidence="6"/>
<feature type="binding site" evidence="5">
    <location>
        <position position="231"/>
    </location>
    <ligand>
        <name>Fe cation</name>
        <dbReference type="ChEBI" id="CHEBI:24875"/>
        <note>catalytic</note>
    </ligand>
</feature>
<comment type="caution">
    <text evidence="8">The sequence shown here is derived from an EMBL/GenBank/DDBJ whole genome shotgun (WGS) entry which is preliminary data.</text>
</comment>
<organism evidence="8 9">
    <name type="scientific">Salinarimonas ramus</name>
    <dbReference type="NCBI Taxonomy" id="690164"/>
    <lineage>
        <taxon>Bacteria</taxon>
        <taxon>Pseudomonadati</taxon>
        <taxon>Pseudomonadota</taxon>
        <taxon>Alphaproteobacteria</taxon>
        <taxon>Hyphomicrobiales</taxon>
        <taxon>Salinarimonadaceae</taxon>
        <taxon>Salinarimonas</taxon>
    </lineage>
</organism>
<feature type="binding site" evidence="5">
    <location>
        <position position="298"/>
    </location>
    <ligand>
        <name>Fe cation</name>
        <dbReference type="ChEBI" id="CHEBI:24875"/>
        <note>catalytic</note>
    </ligand>
</feature>
<reference evidence="8 9" key="1">
    <citation type="journal article" date="2014" name="Int. J. Syst. Evol. Microbiol.">
        <title>Complete genome sequence of Corynebacterium casei LMG S-19264T (=DSM 44701T), isolated from a smear-ripened cheese.</title>
        <authorList>
            <consortium name="US DOE Joint Genome Institute (JGI-PGF)"/>
            <person name="Walter F."/>
            <person name="Albersmeier A."/>
            <person name="Kalinowski J."/>
            <person name="Ruckert C."/>
        </authorList>
    </citation>
    <scope>NUCLEOTIDE SEQUENCE [LARGE SCALE GENOMIC DNA]</scope>
    <source>
        <strain evidence="8 9">CGMCC 1.9161</strain>
    </source>
</reference>
<protein>
    <recommendedName>
        <fullName evidence="6">Dioxygenase</fullName>
        <ecNumber evidence="6">1.13.11.-</ecNumber>
    </recommendedName>
</protein>
<dbReference type="EMBL" id="BMMF01000019">
    <property type="protein sequence ID" value="GGK54435.1"/>
    <property type="molecule type" value="Genomic_DNA"/>
</dbReference>
<keyword evidence="6 8" id="KW-0223">Dioxygenase</keyword>
<dbReference type="Proteomes" id="UP000600449">
    <property type="component" value="Unassembled WGS sequence"/>
</dbReference>
<dbReference type="AlphaFoldDB" id="A0A917QK98"/>
<dbReference type="InterPro" id="IPR004294">
    <property type="entry name" value="Carotenoid_Oase"/>
</dbReference>
<comment type="cofactor">
    <cofactor evidence="5 6">
        <name>Fe(2+)</name>
        <dbReference type="ChEBI" id="CHEBI:29033"/>
    </cofactor>
    <text evidence="5 6">Binds 1 Fe(2+) ion per subunit.</text>
</comment>
<keyword evidence="9" id="KW-1185">Reference proteome</keyword>
<dbReference type="PANTHER" id="PTHR10543">
    <property type="entry name" value="BETA-CAROTENE DIOXYGENASE"/>
    <property type="match status" value="1"/>
</dbReference>
<feature type="region of interest" description="Disordered" evidence="7">
    <location>
        <begin position="1"/>
        <end position="22"/>
    </location>
</feature>
<name>A0A917QK98_9HYPH</name>